<organism evidence="2 3">
    <name type="scientific">Sinanodonta woodiana</name>
    <name type="common">Chinese pond mussel</name>
    <name type="synonym">Anodonta woodiana</name>
    <dbReference type="NCBI Taxonomy" id="1069815"/>
    <lineage>
        <taxon>Eukaryota</taxon>
        <taxon>Metazoa</taxon>
        <taxon>Spiralia</taxon>
        <taxon>Lophotrochozoa</taxon>
        <taxon>Mollusca</taxon>
        <taxon>Bivalvia</taxon>
        <taxon>Autobranchia</taxon>
        <taxon>Heteroconchia</taxon>
        <taxon>Palaeoheterodonta</taxon>
        <taxon>Unionida</taxon>
        <taxon>Unionoidea</taxon>
        <taxon>Unionidae</taxon>
        <taxon>Unioninae</taxon>
        <taxon>Sinanodonta</taxon>
    </lineage>
</organism>
<name>A0ABD3X0X0_SINWO</name>
<gene>
    <name evidence="2" type="ORF">ACJMK2_032124</name>
</gene>
<dbReference type="Proteomes" id="UP001634394">
    <property type="component" value="Unassembled WGS sequence"/>
</dbReference>
<accession>A0ABD3X0X0</accession>
<evidence type="ECO:0000313" key="2">
    <source>
        <dbReference type="EMBL" id="KAL3879845.1"/>
    </source>
</evidence>
<proteinExistence type="predicted"/>
<evidence type="ECO:0000313" key="3">
    <source>
        <dbReference type="Proteomes" id="UP001634394"/>
    </source>
</evidence>
<sequence length="259" mass="29399">MPPKKMKFDPKQKTLDILFNDLNSTDKQNLVSSSDVQDENACSASSIIHKVPKIRQFQPKWLKTYSWLRYDNGGANKNEDFMFCEICTDNKKVNGMNKIAKNRNFQNSTLTRHADLADHKLCLIAPELRTNFEKCSAKLTSDQDKAITVLLKVVKWMADEDIPLNKFKSFVNLLHELGVQDLDVLRKSNINYESSVTASELLESLAEFANNAVTITMKKSPVVTLLADESNDISNRKRLVMYAQTLSEDLMPVSLCVQC</sequence>
<feature type="domain" description="C17orf113 probable zinc finger" evidence="1">
    <location>
        <begin position="65"/>
        <end position="125"/>
    </location>
</feature>
<protein>
    <recommendedName>
        <fullName evidence="1">C17orf113 probable zinc finger domain-containing protein</fullName>
    </recommendedName>
</protein>
<dbReference type="PANTHER" id="PTHR46880:SF5">
    <property type="entry name" value="DUF4371 DOMAIN-CONTAINING PROTEIN"/>
    <property type="match status" value="1"/>
</dbReference>
<comment type="caution">
    <text evidence="2">The sequence shown here is derived from an EMBL/GenBank/DDBJ whole genome shotgun (WGS) entry which is preliminary data.</text>
</comment>
<dbReference type="AlphaFoldDB" id="A0ABD3X0X0"/>
<reference evidence="2 3" key="1">
    <citation type="submission" date="2024-11" db="EMBL/GenBank/DDBJ databases">
        <title>Chromosome-level genome assembly of the freshwater bivalve Anodonta woodiana.</title>
        <authorList>
            <person name="Chen X."/>
        </authorList>
    </citation>
    <scope>NUCLEOTIDE SEQUENCE [LARGE SCALE GENOMIC DNA]</scope>
    <source>
        <strain evidence="2">MN2024</strain>
        <tissue evidence="2">Gills</tissue>
    </source>
</reference>
<dbReference type="InterPro" id="IPR057456">
    <property type="entry name" value="Znf_C17orf113"/>
</dbReference>
<dbReference type="EMBL" id="JBJQND010000004">
    <property type="protein sequence ID" value="KAL3879845.1"/>
    <property type="molecule type" value="Genomic_DNA"/>
</dbReference>
<dbReference type="Pfam" id="PF25431">
    <property type="entry name" value="zf-C17orf113"/>
    <property type="match status" value="1"/>
</dbReference>
<evidence type="ECO:0000259" key="1">
    <source>
        <dbReference type="Pfam" id="PF25431"/>
    </source>
</evidence>
<dbReference type="PANTHER" id="PTHR46880">
    <property type="entry name" value="RAS-ASSOCIATING DOMAIN-CONTAINING PROTEIN"/>
    <property type="match status" value="1"/>
</dbReference>
<keyword evidence="3" id="KW-1185">Reference proteome</keyword>